<protein>
    <submittedName>
        <fullName evidence="2">Uncharacterized protein</fullName>
    </submittedName>
</protein>
<dbReference type="RefSeq" id="WP_250424591.1">
    <property type="nucleotide sequence ID" value="NZ_JAJKBJ010000002.1"/>
</dbReference>
<evidence type="ECO:0000256" key="1">
    <source>
        <dbReference type="SAM" id="MobiDB-lite"/>
    </source>
</evidence>
<dbReference type="AlphaFoldDB" id="A0A9X2CYA7"/>
<feature type="compositionally biased region" description="Polar residues" evidence="1">
    <location>
        <begin position="347"/>
        <end position="357"/>
    </location>
</feature>
<evidence type="ECO:0000313" key="2">
    <source>
        <dbReference type="EMBL" id="MCL9682934.1"/>
    </source>
</evidence>
<feature type="region of interest" description="Disordered" evidence="1">
    <location>
        <begin position="335"/>
        <end position="357"/>
    </location>
</feature>
<proteinExistence type="predicted"/>
<sequence>MPRLSRLHQNSIATLIRDYNSLPGYLKWFFPAELEIALHAHQATTHEVNSAWNIGNIFINHTWFFQRWFLSCLDTFAQSALVRRCALSLRAGETEAHHPAFDVAVTPAEGPGPLTTYFENAIMRQNLRDPVAQGYYHTAGNYANVDSIHAGLYELNGAGLLVGDAGKANFETLLVEGQFTPMTVATCLVALNEAGLLSGENAQTNRDLIKRRSSLSLEYLGSVINALRELKYAGLFSGETPQSKAIAQANFNAVLQHDEAPLAVARSLIQLSDAGLLTQNEGQEIRDIVSSHQDPTVAAHTILALQESDSTTGPSKLRIYTQRKVPTLFPLPTAREESGLKYEQGERNTSSIATPQL</sequence>
<dbReference type="Proteomes" id="UP001139721">
    <property type="component" value="Unassembled WGS sequence"/>
</dbReference>
<reference evidence="2" key="1">
    <citation type="submission" date="2021-11" db="EMBL/GenBank/DDBJ databases">
        <title>Legionella maioricencis sp. nov., a new species isolated from hot water samples in Mallorca.</title>
        <authorList>
            <person name="Crespi S."/>
            <person name="Drasar V."/>
            <person name="Salva-Serra F."/>
            <person name="Jaen-Luchoro D."/>
            <person name="Pineiro-Iglesias B."/>
            <person name="Aliaga F."/>
            <person name="Fernandez-Juarez V."/>
            <person name="Coll G."/>
            <person name="Moore E.R.B."/>
            <person name="Bennasar-Figueras A."/>
        </authorList>
    </citation>
    <scope>NUCLEOTIDE SEQUENCE</scope>
    <source>
        <strain evidence="2">HCPI-6</strain>
    </source>
</reference>
<feature type="compositionally biased region" description="Basic and acidic residues" evidence="1">
    <location>
        <begin position="335"/>
        <end position="346"/>
    </location>
</feature>
<organism evidence="2 3">
    <name type="scientific">Legionella maioricensis</name>
    <dbReference type="NCBI Taxonomy" id="2896528"/>
    <lineage>
        <taxon>Bacteria</taxon>
        <taxon>Pseudomonadati</taxon>
        <taxon>Pseudomonadota</taxon>
        <taxon>Gammaproteobacteria</taxon>
        <taxon>Legionellales</taxon>
        <taxon>Legionellaceae</taxon>
        <taxon>Legionella</taxon>
    </lineage>
</organism>
<accession>A0A9X2CYA7</accession>
<dbReference type="EMBL" id="JAJKBJ010000002">
    <property type="protein sequence ID" value="MCL9682934.1"/>
    <property type="molecule type" value="Genomic_DNA"/>
</dbReference>
<keyword evidence="3" id="KW-1185">Reference proteome</keyword>
<evidence type="ECO:0000313" key="3">
    <source>
        <dbReference type="Proteomes" id="UP001139721"/>
    </source>
</evidence>
<name>A0A9X2CYA7_9GAMM</name>
<gene>
    <name evidence="2" type="ORF">LOX96_02395</name>
</gene>
<comment type="caution">
    <text evidence="2">The sequence shown here is derived from an EMBL/GenBank/DDBJ whole genome shotgun (WGS) entry which is preliminary data.</text>
</comment>